<dbReference type="InterPro" id="IPR020922">
    <property type="entry name" value="dITP/XTP_pyrophosphatase"/>
</dbReference>
<dbReference type="CDD" id="cd00515">
    <property type="entry name" value="HAM1"/>
    <property type="match status" value="1"/>
</dbReference>
<feature type="binding site" evidence="10">
    <location>
        <begin position="8"/>
        <end position="13"/>
    </location>
    <ligand>
        <name>substrate</name>
    </ligand>
</feature>
<evidence type="ECO:0000256" key="11">
    <source>
        <dbReference type="RuleBase" id="RU003781"/>
    </source>
</evidence>
<keyword evidence="6 10" id="KW-0460">Magnesium</keyword>
<comment type="caution">
    <text evidence="12">The sequence shown here is derived from an EMBL/GenBank/DDBJ whole genome shotgun (WGS) entry which is preliminary data.</text>
</comment>
<dbReference type="GO" id="GO:0009146">
    <property type="term" value="P:purine nucleoside triphosphate catabolic process"/>
    <property type="evidence" value="ECO:0007669"/>
    <property type="project" value="UniProtKB-UniRule"/>
</dbReference>
<evidence type="ECO:0000256" key="6">
    <source>
        <dbReference type="ARBA" id="ARBA00022842"/>
    </source>
</evidence>
<keyword evidence="4 10" id="KW-0547">Nucleotide-binding</keyword>
<proteinExistence type="inferred from homology"/>
<comment type="cofactor">
    <cofactor evidence="10">
        <name>Mg(2+)</name>
        <dbReference type="ChEBI" id="CHEBI:18420"/>
    </cofactor>
    <text evidence="10">Binds 1 Mg(2+) ion per subunit.</text>
</comment>
<dbReference type="EMBL" id="DVNF01000047">
    <property type="protein sequence ID" value="HIU60032.1"/>
    <property type="molecule type" value="Genomic_DNA"/>
</dbReference>
<evidence type="ECO:0000256" key="4">
    <source>
        <dbReference type="ARBA" id="ARBA00022741"/>
    </source>
</evidence>
<reference evidence="12" key="2">
    <citation type="journal article" date="2021" name="PeerJ">
        <title>Extensive microbial diversity within the chicken gut microbiome revealed by metagenomics and culture.</title>
        <authorList>
            <person name="Gilroy R."/>
            <person name="Ravi A."/>
            <person name="Getino M."/>
            <person name="Pursley I."/>
            <person name="Horton D.L."/>
            <person name="Alikhan N.F."/>
            <person name="Baker D."/>
            <person name="Gharbi K."/>
            <person name="Hall N."/>
            <person name="Watson M."/>
            <person name="Adriaenssens E.M."/>
            <person name="Foster-Nyarko E."/>
            <person name="Jarju S."/>
            <person name="Secka A."/>
            <person name="Antonio M."/>
            <person name="Oren A."/>
            <person name="Chaudhuri R.R."/>
            <person name="La Ragione R."/>
            <person name="Hildebrand F."/>
            <person name="Pallen M.J."/>
        </authorList>
    </citation>
    <scope>NUCLEOTIDE SEQUENCE</scope>
    <source>
        <strain evidence="12">18911</strain>
    </source>
</reference>
<dbReference type="HAMAP" id="MF_01405">
    <property type="entry name" value="Non_canon_purine_NTPase"/>
    <property type="match status" value="1"/>
</dbReference>
<dbReference type="GO" id="GO:0017111">
    <property type="term" value="F:ribonucleoside triphosphate phosphatase activity"/>
    <property type="evidence" value="ECO:0007669"/>
    <property type="project" value="InterPro"/>
</dbReference>
<evidence type="ECO:0000256" key="10">
    <source>
        <dbReference type="HAMAP-Rule" id="MF_01405"/>
    </source>
</evidence>
<dbReference type="Pfam" id="PF01725">
    <property type="entry name" value="Ham1p_like"/>
    <property type="match status" value="1"/>
</dbReference>
<dbReference type="EC" id="3.6.1.66" evidence="10"/>
<feature type="binding site" evidence="10">
    <location>
        <begin position="181"/>
        <end position="182"/>
    </location>
    <ligand>
        <name>substrate</name>
    </ligand>
</feature>
<evidence type="ECO:0000256" key="9">
    <source>
        <dbReference type="ARBA" id="ARBA00052017"/>
    </source>
</evidence>
<feature type="binding site" evidence="10">
    <location>
        <position position="69"/>
    </location>
    <ligand>
        <name>Mg(2+)</name>
        <dbReference type="ChEBI" id="CHEBI:18420"/>
    </ligand>
</feature>
<organism evidence="12 13">
    <name type="scientific">Candidatus Stercoripulliclostridium merdigallinarum</name>
    <dbReference type="NCBI Taxonomy" id="2840951"/>
    <lineage>
        <taxon>Bacteria</taxon>
        <taxon>Bacillati</taxon>
        <taxon>Bacillota</taxon>
        <taxon>Clostridia</taxon>
        <taxon>Eubacteriales</taxon>
        <taxon>Candidatus Stercoripulliclostridium</taxon>
    </lineage>
</organism>
<dbReference type="GO" id="GO:0005829">
    <property type="term" value="C:cytosol"/>
    <property type="evidence" value="ECO:0007669"/>
    <property type="project" value="TreeGrafter"/>
</dbReference>
<protein>
    <recommendedName>
        <fullName evidence="10">dITP/XTP pyrophosphatase</fullName>
        <ecNumber evidence="10">3.6.1.66</ecNumber>
    </recommendedName>
    <alternativeName>
        <fullName evidence="10">Non-canonical purine NTP pyrophosphatase</fullName>
    </alternativeName>
    <alternativeName>
        <fullName evidence="10">Non-standard purine NTP pyrophosphatase</fullName>
    </alternativeName>
    <alternativeName>
        <fullName evidence="10">Nucleoside-triphosphate diphosphatase</fullName>
    </alternativeName>
    <alternativeName>
        <fullName evidence="10">Nucleoside-triphosphate pyrophosphatase</fullName>
        <shortName evidence="10">NTPase</shortName>
    </alternativeName>
</protein>
<name>A0A9D1MGT5_9FIRM</name>
<reference evidence="12" key="1">
    <citation type="submission" date="2020-10" db="EMBL/GenBank/DDBJ databases">
        <authorList>
            <person name="Gilroy R."/>
        </authorList>
    </citation>
    <scope>NUCLEOTIDE SEQUENCE</scope>
    <source>
        <strain evidence="12">18911</strain>
    </source>
</reference>
<accession>A0A9D1MGT5</accession>
<comment type="catalytic activity">
    <reaction evidence="8 10">
        <text>dITP + H2O = dIMP + diphosphate + H(+)</text>
        <dbReference type="Rhea" id="RHEA:28342"/>
        <dbReference type="ChEBI" id="CHEBI:15377"/>
        <dbReference type="ChEBI" id="CHEBI:15378"/>
        <dbReference type="ChEBI" id="CHEBI:33019"/>
        <dbReference type="ChEBI" id="CHEBI:61194"/>
        <dbReference type="ChEBI" id="CHEBI:61382"/>
        <dbReference type="EC" id="3.6.1.66"/>
    </reaction>
</comment>
<comment type="function">
    <text evidence="10">Pyrophosphatase that catalyzes the hydrolysis of nucleoside triphosphates to their monophosphate derivatives, with a high preference for the non-canonical purine nucleotides XTP (xanthosine triphosphate), dITP (deoxyinosine triphosphate) and ITP. Seems to function as a house-cleaning enzyme that removes non-canonical purine nucleotides from the nucleotide pool, thus preventing their incorporation into DNA/RNA and avoiding chromosomal lesions.</text>
</comment>
<dbReference type="GO" id="GO:0036220">
    <property type="term" value="F:ITP diphosphatase activity"/>
    <property type="evidence" value="ECO:0007669"/>
    <property type="project" value="UniProtKB-UniRule"/>
</dbReference>
<dbReference type="FunFam" id="3.90.950.10:FF:000001">
    <property type="entry name" value="dITP/XTP pyrophosphatase"/>
    <property type="match status" value="1"/>
</dbReference>
<dbReference type="InterPro" id="IPR002637">
    <property type="entry name" value="RdgB/HAM1"/>
</dbReference>
<dbReference type="Proteomes" id="UP000824094">
    <property type="component" value="Unassembled WGS sequence"/>
</dbReference>
<dbReference type="GO" id="GO:0000166">
    <property type="term" value="F:nucleotide binding"/>
    <property type="evidence" value="ECO:0007669"/>
    <property type="project" value="UniProtKB-KW"/>
</dbReference>
<evidence type="ECO:0000256" key="8">
    <source>
        <dbReference type="ARBA" id="ARBA00051875"/>
    </source>
</evidence>
<evidence type="ECO:0000313" key="13">
    <source>
        <dbReference type="Proteomes" id="UP000824094"/>
    </source>
</evidence>
<feature type="binding site" evidence="10">
    <location>
        <begin position="153"/>
        <end position="156"/>
    </location>
    <ligand>
        <name>substrate</name>
    </ligand>
</feature>
<feature type="binding site" evidence="10">
    <location>
        <position position="176"/>
    </location>
    <ligand>
        <name>substrate</name>
    </ligand>
</feature>
<dbReference type="InterPro" id="IPR029001">
    <property type="entry name" value="ITPase-like_fam"/>
</dbReference>
<comment type="catalytic activity">
    <reaction evidence="9 10">
        <text>XTP + H2O = XMP + diphosphate + H(+)</text>
        <dbReference type="Rhea" id="RHEA:28610"/>
        <dbReference type="ChEBI" id="CHEBI:15377"/>
        <dbReference type="ChEBI" id="CHEBI:15378"/>
        <dbReference type="ChEBI" id="CHEBI:33019"/>
        <dbReference type="ChEBI" id="CHEBI:57464"/>
        <dbReference type="ChEBI" id="CHEBI:61314"/>
        <dbReference type="EC" id="3.6.1.66"/>
    </reaction>
</comment>
<evidence type="ECO:0000256" key="5">
    <source>
        <dbReference type="ARBA" id="ARBA00022801"/>
    </source>
</evidence>
<dbReference type="AlphaFoldDB" id="A0A9D1MGT5"/>
<dbReference type="GO" id="GO:0035870">
    <property type="term" value="F:dITP diphosphatase activity"/>
    <property type="evidence" value="ECO:0007669"/>
    <property type="project" value="UniProtKB-UniRule"/>
</dbReference>
<comment type="caution">
    <text evidence="10">Lacks conserved residue(s) required for the propagation of feature annotation.</text>
</comment>
<keyword evidence="5 10" id="KW-0378">Hydrolase</keyword>
<feature type="binding site" evidence="10">
    <location>
        <position position="70"/>
    </location>
    <ligand>
        <name>substrate</name>
    </ligand>
</feature>
<comment type="similarity">
    <text evidence="1 10 11">Belongs to the HAM1 NTPase family.</text>
</comment>
<feature type="active site" description="Proton acceptor" evidence="10">
    <location>
        <position position="69"/>
    </location>
</feature>
<keyword evidence="7 10" id="KW-0546">Nucleotide metabolism</keyword>
<evidence type="ECO:0000256" key="2">
    <source>
        <dbReference type="ARBA" id="ARBA00011738"/>
    </source>
</evidence>
<dbReference type="SUPFAM" id="SSF52972">
    <property type="entry name" value="ITPase-like"/>
    <property type="match status" value="1"/>
</dbReference>
<evidence type="ECO:0000313" key="12">
    <source>
        <dbReference type="EMBL" id="HIU60032.1"/>
    </source>
</evidence>
<keyword evidence="3 10" id="KW-0479">Metal-binding</keyword>
<dbReference type="PANTHER" id="PTHR11067">
    <property type="entry name" value="INOSINE TRIPHOSPHATE PYROPHOSPHATASE/HAM1 PROTEIN"/>
    <property type="match status" value="1"/>
</dbReference>
<evidence type="ECO:0000256" key="7">
    <source>
        <dbReference type="ARBA" id="ARBA00023080"/>
    </source>
</evidence>
<evidence type="ECO:0000256" key="3">
    <source>
        <dbReference type="ARBA" id="ARBA00022723"/>
    </source>
</evidence>
<evidence type="ECO:0000256" key="1">
    <source>
        <dbReference type="ARBA" id="ARBA00008023"/>
    </source>
</evidence>
<dbReference type="GO" id="GO:0046872">
    <property type="term" value="F:metal ion binding"/>
    <property type="evidence" value="ECO:0007669"/>
    <property type="project" value="UniProtKB-KW"/>
</dbReference>
<gene>
    <name evidence="12" type="primary">rdgB</name>
    <name evidence="12" type="ORF">IAB05_01430</name>
</gene>
<comment type="catalytic activity">
    <reaction evidence="10">
        <text>ITP + H2O = IMP + diphosphate + H(+)</text>
        <dbReference type="Rhea" id="RHEA:29399"/>
        <dbReference type="ChEBI" id="CHEBI:15377"/>
        <dbReference type="ChEBI" id="CHEBI:15378"/>
        <dbReference type="ChEBI" id="CHEBI:33019"/>
        <dbReference type="ChEBI" id="CHEBI:58053"/>
        <dbReference type="ChEBI" id="CHEBI:61402"/>
        <dbReference type="EC" id="3.6.1.66"/>
    </reaction>
</comment>
<comment type="subunit">
    <text evidence="2 10">Homodimer.</text>
</comment>
<dbReference type="GO" id="GO:0036222">
    <property type="term" value="F:XTP diphosphatase activity"/>
    <property type="evidence" value="ECO:0007669"/>
    <property type="project" value="UniProtKB-UniRule"/>
</dbReference>
<dbReference type="PANTHER" id="PTHR11067:SF9">
    <property type="entry name" value="INOSINE TRIPHOSPHATE PYROPHOSPHATASE"/>
    <property type="match status" value="1"/>
</dbReference>
<dbReference type="NCBIfam" id="TIGR00042">
    <property type="entry name" value="RdgB/HAM1 family non-canonical purine NTP pyrophosphatase"/>
    <property type="match status" value="1"/>
</dbReference>
<dbReference type="Gene3D" id="3.90.950.10">
    <property type="match status" value="1"/>
</dbReference>
<sequence length="193" mass="20796">MITLVAATNNPHKLIEFREILGENYDIKSLNDLGLHVEVVEDADSFYGNAYKKAKAVCDACGQAALSDDSGLIVDALGGAPGVYSARYAGRDGDDEANRKKLLKEMAAVTDFNKRTARFHSSVVIVYPDGRSISGAGDTEGKILFEEKGDGGFGYDCLFYSDDLGKSFGEATPEEKNSVSHRARALFDLLAAK</sequence>
<dbReference type="GO" id="GO:0009117">
    <property type="term" value="P:nucleotide metabolic process"/>
    <property type="evidence" value="ECO:0007669"/>
    <property type="project" value="UniProtKB-KW"/>
</dbReference>